<evidence type="ECO:0000256" key="14">
    <source>
        <dbReference type="ARBA" id="ARBA00032361"/>
    </source>
</evidence>
<gene>
    <name evidence="17" type="primary">pssA</name>
    <name evidence="17" type="ORF">DPQ33_05750</name>
</gene>
<dbReference type="Proteomes" id="UP000448292">
    <property type="component" value="Unassembled WGS sequence"/>
</dbReference>
<keyword evidence="6" id="KW-0444">Lipid biosynthesis</keyword>
<evidence type="ECO:0000256" key="10">
    <source>
        <dbReference type="ARBA" id="ARBA00023098"/>
    </source>
</evidence>
<evidence type="ECO:0000256" key="15">
    <source>
        <dbReference type="RuleBase" id="RU003750"/>
    </source>
</evidence>
<comment type="caution">
    <text evidence="17">The sequence shown here is derived from an EMBL/GenBank/DDBJ whole genome shotgun (WGS) entry which is preliminary data.</text>
</comment>
<evidence type="ECO:0000313" key="17">
    <source>
        <dbReference type="EMBL" id="TVM18258.1"/>
    </source>
</evidence>
<dbReference type="InterPro" id="IPR000462">
    <property type="entry name" value="CDP-OH_P_trans"/>
</dbReference>
<evidence type="ECO:0000256" key="16">
    <source>
        <dbReference type="SAM" id="Phobius"/>
    </source>
</evidence>
<dbReference type="InterPro" id="IPR048254">
    <property type="entry name" value="CDP_ALCOHOL_P_TRANSF_CS"/>
</dbReference>
<feature type="transmembrane region" description="Helical" evidence="16">
    <location>
        <begin position="220"/>
        <end position="240"/>
    </location>
</feature>
<evidence type="ECO:0000256" key="8">
    <source>
        <dbReference type="ARBA" id="ARBA00022692"/>
    </source>
</evidence>
<keyword evidence="8 16" id="KW-0812">Transmembrane</keyword>
<proteinExistence type="inferred from homology"/>
<evidence type="ECO:0000256" key="13">
    <source>
        <dbReference type="ARBA" id="ARBA00023264"/>
    </source>
</evidence>
<evidence type="ECO:0000256" key="7">
    <source>
        <dbReference type="ARBA" id="ARBA00022679"/>
    </source>
</evidence>
<evidence type="ECO:0000256" key="5">
    <source>
        <dbReference type="ARBA" id="ARBA00017171"/>
    </source>
</evidence>
<feature type="transmembrane region" description="Helical" evidence="16">
    <location>
        <begin position="168"/>
        <end position="186"/>
    </location>
</feature>
<keyword evidence="13" id="KW-1208">Phospholipid metabolism</keyword>
<protein>
    <recommendedName>
        <fullName evidence="5">CDP-diacylglycerol--serine O-phosphatidyltransferase</fullName>
        <ecNumber evidence="4">2.7.8.8</ecNumber>
    </recommendedName>
    <alternativeName>
        <fullName evidence="14">Phosphatidylserine synthase</fullName>
    </alternativeName>
</protein>
<dbReference type="GO" id="GO:0012505">
    <property type="term" value="C:endomembrane system"/>
    <property type="evidence" value="ECO:0007669"/>
    <property type="project" value="UniProtKB-SubCell"/>
</dbReference>
<accession>A0A7M3MG10</accession>
<dbReference type="PROSITE" id="PS00379">
    <property type="entry name" value="CDP_ALCOHOL_P_TRANSF"/>
    <property type="match status" value="1"/>
</dbReference>
<evidence type="ECO:0000256" key="2">
    <source>
        <dbReference type="ARBA" id="ARBA00004127"/>
    </source>
</evidence>
<dbReference type="PANTHER" id="PTHR14269:SF61">
    <property type="entry name" value="CDP-DIACYLGLYCEROL--SERINE O-PHOSPHATIDYLTRANSFERASE"/>
    <property type="match status" value="1"/>
</dbReference>
<reference evidence="17 18" key="1">
    <citation type="submission" date="2018-06" db="EMBL/GenBank/DDBJ databases">
        <title>Complete genome of Desulfovibrio indonesiensis P37SLT.</title>
        <authorList>
            <person name="Crispim J.S."/>
            <person name="Vidigal P.M.P."/>
            <person name="Silva L.C.F."/>
            <person name="Laguardia C.N."/>
            <person name="Araujo L.C."/>
            <person name="Dias R.S."/>
            <person name="Sousa M.P."/>
            <person name="Paula S.O."/>
            <person name="Silva C."/>
        </authorList>
    </citation>
    <scope>NUCLEOTIDE SEQUENCE [LARGE SCALE GENOMIC DNA]</scope>
    <source>
        <strain evidence="17 18">P37SLT</strain>
    </source>
</reference>
<dbReference type="OrthoDB" id="9777147at2"/>
<evidence type="ECO:0000256" key="6">
    <source>
        <dbReference type="ARBA" id="ARBA00022516"/>
    </source>
</evidence>
<dbReference type="Gene3D" id="1.20.120.1760">
    <property type="match status" value="1"/>
</dbReference>
<feature type="transmembrane region" description="Helical" evidence="16">
    <location>
        <begin position="103"/>
        <end position="122"/>
    </location>
</feature>
<evidence type="ECO:0000256" key="11">
    <source>
        <dbReference type="ARBA" id="ARBA00023136"/>
    </source>
</evidence>
<dbReference type="InterPro" id="IPR050324">
    <property type="entry name" value="CDP-alcohol_PTase-I"/>
</dbReference>
<keyword evidence="18" id="KW-1185">Reference proteome</keyword>
<dbReference type="GO" id="GO:0016020">
    <property type="term" value="C:membrane"/>
    <property type="evidence" value="ECO:0007669"/>
    <property type="project" value="InterPro"/>
</dbReference>
<dbReference type="InterPro" id="IPR004533">
    <property type="entry name" value="CDP-diaglyc--ser_O-PTrfase"/>
</dbReference>
<dbReference type="InterPro" id="IPR043130">
    <property type="entry name" value="CDP-OH_PTrfase_TM_dom"/>
</dbReference>
<dbReference type="PANTHER" id="PTHR14269">
    <property type="entry name" value="CDP-DIACYLGLYCEROL--GLYCEROL-3-PHOSPHATE 3-PHOSPHATIDYLTRANSFERASE-RELATED"/>
    <property type="match status" value="1"/>
</dbReference>
<dbReference type="GO" id="GO:0008654">
    <property type="term" value="P:phospholipid biosynthetic process"/>
    <property type="evidence" value="ECO:0007669"/>
    <property type="project" value="UniProtKB-KW"/>
</dbReference>
<dbReference type="Pfam" id="PF01066">
    <property type="entry name" value="CDP-OH_P_transf"/>
    <property type="match status" value="1"/>
</dbReference>
<keyword evidence="11 16" id="KW-0472">Membrane</keyword>
<keyword evidence="10" id="KW-0443">Lipid metabolism</keyword>
<evidence type="ECO:0000313" key="18">
    <source>
        <dbReference type="Proteomes" id="UP000448292"/>
    </source>
</evidence>
<dbReference type="AlphaFoldDB" id="A0A7M3MG10"/>
<feature type="transmembrane region" description="Helical" evidence="16">
    <location>
        <begin position="134"/>
        <end position="153"/>
    </location>
</feature>
<dbReference type="EC" id="2.7.8.8" evidence="4"/>
<evidence type="ECO:0000256" key="1">
    <source>
        <dbReference type="ARBA" id="ARBA00000287"/>
    </source>
</evidence>
<evidence type="ECO:0000256" key="9">
    <source>
        <dbReference type="ARBA" id="ARBA00022989"/>
    </source>
</evidence>
<feature type="transmembrane region" description="Helical" evidence="16">
    <location>
        <begin position="193"/>
        <end position="214"/>
    </location>
</feature>
<name>A0A7M3MG10_9BACT</name>
<evidence type="ECO:0000256" key="12">
    <source>
        <dbReference type="ARBA" id="ARBA00023209"/>
    </source>
</evidence>
<keyword evidence="7 15" id="KW-0808">Transferase</keyword>
<dbReference type="EMBL" id="QMIE01000004">
    <property type="protein sequence ID" value="TVM18258.1"/>
    <property type="molecule type" value="Genomic_DNA"/>
</dbReference>
<dbReference type="RefSeq" id="WP_144302259.1">
    <property type="nucleotide sequence ID" value="NZ_QMIE01000004.1"/>
</dbReference>
<organism evidence="17 18">
    <name type="scientific">Oceanidesulfovibrio indonesiensis</name>
    <dbReference type="NCBI Taxonomy" id="54767"/>
    <lineage>
        <taxon>Bacteria</taxon>
        <taxon>Pseudomonadati</taxon>
        <taxon>Thermodesulfobacteriota</taxon>
        <taxon>Desulfovibrionia</taxon>
        <taxon>Desulfovibrionales</taxon>
        <taxon>Desulfovibrionaceae</taxon>
        <taxon>Oceanidesulfovibrio</taxon>
    </lineage>
</organism>
<comment type="similarity">
    <text evidence="3 15">Belongs to the CDP-alcohol phosphatidyltransferase class-I family.</text>
</comment>
<dbReference type="NCBIfam" id="TIGR00473">
    <property type="entry name" value="pssA"/>
    <property type="match status" value="1"/>
</dbReference>
<comment type="subcellular location">
    <subcellularLocation>
        <location evidence="2">Endomembrane system</location>
        <topology evidence="2">Multi-pass membrane protein</topology>
    </subcellularLocation>
</comment>
<feature type="transmembrane region" description="Helical" evidence="16">
    <location>
        <begin position="12"/>
        <end position="35"/>
    </location>
</feature>
<dbReference type="GO" id="GO:0003882">
    <property type="term" value="F:CDP-diacylglycerol-serine O-phosphatidyltransferase activity"/>
    <property type="evidence" value="ECO:0007669"/>
    <property type="project" value="UniProtKB-EC"/>
</dbReference>
<keyword evidence="9 16" id="KW-1133">Transmembrane helix</keyword>
<sequence>MDEPAKNLPVHRGVYILPNLLTTASLCAGFMSMVMVQRGEFENAAIAILVSWVFDGLDGKVARLTRTTSEFGVQFDSLSDVVAFGAAPAFMIYNWALVDYGRLGMMAAFFFLACGAMRLARFNIQRKVALKHNFVGLPIPAAGCTIATMVLFAERLPEMALPEVMEPLALVLAFGLPILMVSKVLYPSFKDHVWFKAQPFGSMVTAILLFVFVASDPYLFGFPLFLGYGMFGVLYTFAVLAKSPSKRLGHCPQESTEEIS</sequence>
<evidence type="ECO:0000256" key="4">
    <source>
        <dbReference type="ARBA" id="ARBA00013174"/>
    </source>
</evidence>
<comment type="catalytic activity">
    <reaction evidence="1">
        <text>a CDP-1,2-diacyl-sn-glycerol + L-serine = a 1,2-diacyl-sn-glycero-3-phospho-L-serine + CMP + H(+)</text>
        <dbReference type="Rhea" id="RHEA:16913"/>
        <dbReference type="ChEBI" id="CHEBI:15378"/>
        <dbReference type="ChEBI" id="CHEBI:33384"/>
        <dbReference type="ChEBI" id="CHEBI:57262"/>
        <dbReference type="ChEBI" id="CHEBI:58332"/>
        <dbReference type="ChEBI" id="CHEBI:60377"/>
        <dbReference type="EC" id="2.7.8.8"/>
    </reaction>
</comment>
<evidence type="ECO:0000256" key="3">
    <source>
        <dbReference type="ARBA" id="ARBA00010441"/>
    </source>
</evidence>
<keyword evidence="12" id="KW-0594">Phospholipid biosynthesis</keyword>